<feature type="signal peptide" evidence="1">
    <location>
        <begin position="1"/>
        <end position="25"/>
    </location>
</feature>
<evidence type="ECO:0000256" key="1">
    <source>
        <dbReference type="SAM" id="SignalP"/>
    </source>
</evidence>
<gene>
    <name evidence="2" type="ORF">ACFQ0P_11475</name>
</gene>
<proteinExistence type="predicted"/>
<dbReference type="Pfam" id="PF20329">
    <property type="entry name" value="DUF6624"/>
    <property type="match status" value="1"/>
</dbReference>
<dbReference type="PROSITE" id="PS51257">
    <property type="entry name" value="PROKAR_LIPOPROTEIN"/>
    <property type="match status" value="1"/>
</dbReference>
<reference evidence="3" key="1">
    <citation type="journal article" date="2019" name="Int. J. Syst. Evol. Microbiol.">
        <title>The Global Catalogue of Microorganisms (GCM) 10K type strain sequencing project: providing services to taxonomists for standard genome sequencing and annotation.</title>
        <authorList>
            <consortium name="The Broad Institute Genomics Platform"/>
            <consortium name="The Broad Institute Genome Sequencing Center for Infectious Disease"/>
            <person name="Wu L."/>
            <person name="Ma J."/>
        </authorList>
    </citation>
    <scope>NUCLEOTIDE SEQUENCE [LARGE SCALE GENOMIC DNA]</scope>
    <source>
        <strain evidence="3">CCUG 54523</strain>
    </source>
</reference>
<name>A0ABW3AJ63_9MICO</name>
<keyword evidence="1" id="KW-0732">Signal</keyword>
<evidence type="ECO:0000313" key="2">
    <source>
        <dbReference type="EMBL" id="MFD0791020.1"/>
    </source>
</evidence>
<accession>A0ABW3AJ63</accession>
<dbReference type="InterPro" id="IPR046732">
    <property type="entry name" value="DUF6624"/>
</dbReference>
<dbReference type="Proteomes" id="UP001597055">
    <property type="component" value="Unassembled WGS sequence"/>
</dbReference>
<comment type="caution">
    <text evidence="2">The sequence shown here is derived from an EMBL/GenBank/DDBJ whole genome shotgun (WGS) entry which is preliminary data.</text>
</comment>
<dbReference type="RefSeq" id="WP_204978830.1">
    <property type="nucleotide sequence ID" value="NZ_JBHTII010000001.1"/>
</dbReference>
<sequence>MGRPVALVLVVAAALALSACTSAPAAVPASSPPEPAPSHDILVHTIADAVDEELRDELLQLLEEDQAERLEGANFGGDAPRTERLAEIIAEHGWPGYSLVGEEAEDAAWAVAQHSDHDVDFQKTALQSLTAAVEAGDASPGNLAYLTDRIAVNDGTDQTYGTQIACTEDGPQPVVPIADEASVDERRADASLPPLADYYAEMEAICSEGP</sequence>
<dbReference type="EMBL" id="JBHTII010000001">
    <property type="protein sequence ID" value="MFD0791020.1"/>
    <property type="molecule type" value="Genomic_DNA"/>
</dbReference>
<organism evidence="2 3">
    <name type="scientific">Microbacterium insulae</name>
    <dbReference type="NCBI Taxonomy" id="483014"/>
    <lineage>
        <taxon>Bacteria</taxon>
        <taxon>Bacillati</taxon>
        <taxon>Actinomycetota</taxon>
        <taxon>Actinomycetes</taxon>
        <taxon>Micrococcales</taxon>
        <taxon>Microbacteriaceae</taxon>
        <taxon>Microbacterium</taxon>
    </lineage>
</organism>
<protein>
    <submittedName>
        <fullName evidence="2">DUF6624 domain-containing protein</fullName>
    </submittedName>
</protein>
<keyword evidence="3" id="KW-1185">Reference proteome</keyword>
<feature type="chain" id="PRO_5047304935" evidence="1">
    <location>
        <begin position="26"/>
        <end position="210"/>
    </location>
</feature>
<evidence type="ECO:0000313" key="3">
    <source>
        <dbReference type="Proteomes" id="UP001597055"/>
    </source>
</evidence>